<dbReference type="PANTHER" id="PTHR43201">
    <property type="entry name" value="ACYL-COA SYNTHETASE"/>
    <property type="match status" value="1"/>
</dbReference>
<evidence type="ECO:0000313" key="8">
    <source>
        <dbReference type="EMBL" id="SIT18650.1"/>
    </source>
</evidence>
<dbReference type="Gene3D" id="3.30.300.30">
    <property type="match status" value="1"/>
</dbReference>
<reference evidence="8 9" key="1">
    <citation type="submission" date="2017-01" db="EMBL/GenBank/DDBJ databases">
        <authorList>
            <person name="Mah S.A."/>
            <person name="Swanson W.J."/>
            <person name="Moy G.W."/>
            <person name="Vacquier V.D."/>
        </authorList>
    </citation>
    <scope>NUCLEOTIDE SEQUENCE [LARGE SCALE GENOMIC DNA]</scope>
    <source>
        <strain evidence="8 9">DSM 26375</strain>
    </source>
</reference>
<sequence length="532" mass="57200">MAPVPSAPYGFGGMIRLGDMITRAARMAGDAPALTCGAHALTWRQVETRCWRVARALRDMGTAPGDRVAYLGLNSHRYFECYFLPSRIGAISVPLNIRYAPPELAAVVQGCAPHVLIADRAHWDLARQMQQLAGIPHLVFADDGPAPDGAPGYDDLAAGDGPDDGADIDALGSQSDDTFILFYTGGTTGHPKGVMLTHANLFANTQGGIPLYGFKEHEVQMLSGPMFHLGSGSRVFTAAYLLHHTVIVPKFDPVAAMETIQAHGIATVQMVPTMLAMLLEHPDFARYDLSSVRLVTYGAAVMPQALLARVMEALPGIAFCQGFGMTECSPLVTALTPDQHYVGSATLGTIGRPAPHVDLRIVDDRDRDVPPGTTGEILTRGPHVMKGYWNQPALTARALRGGWYHTGDAAWQESDGFVHLAGRTVEMIVTGGENVYPVETENALALHPAVAEAAVVGLPDPRWGERVHAVVRLKPGQSASASDLTEFCRARVAGYKLPRSFTFRDTPLPLTHVNKVDKARLKREAAELAITA</sequence>
<dbReference type="Pfam" id="PF13193">
    <property type="entry name" value="AMP-binding_C"/>
    <property type="match status" value="1"/>
</dbReference>
<feature type="domain" description="AMP-dependent synthetase/ligase" evidence="6">
    <location>
        <begin position="23"/>
        <end position="389"/>
    </location>
</feature>
<dbReference type="SUPFAM" id="SSF56801">
    <property type="entry name" value="Acetyl-CoA synthetase-like"/>
    <property type="match status" value="1"/>
</dbReference>
<evidence type="ECO:0000256" key="1">
    <source>
        <dbReference type="ARBA" id="ARBA00006432"/>
    </source>
</evidence>
<proteinExistence type="inferred from homology"/>
<dbReference type="STRING" id="1086013.SAMN05421774_107170"/>
<dbReference type="InterPro" id="IPR020845">
    <property type="entry name" value="AMP-binding_CS"/>
</dbReference>
<dbReference type="AlphaFoldDB" id="A0A1N7Q702"/>
<protein>
    <recommendedName>
        <fullName evidence="5">3-methylmercaptopropionyl-CoA ligase</fullName>
        <ecNumber evidence="4">6.2.1.44</ecNumber>
    </recommendedName>
</protein>
<evidence type="ECO:0000256" key="3">
    <source>
        <dbReference type="ARBA" id="ARBA00051915"/>
    </source>
</evidence>
<evidence type="ECO:0000256" key="5">
    <source>
        <dbReference type="ARBA" id="ARBA00067668"/>
    </source>
</evidence>
<evidence type="ECO:0000259" key="7">
    <source>
        <dbReference type="Pfam" id="PF13193"/>
    </source>
</evidence>
<accession>A0A1N7Q702</accession>
<organism evidence="8 9">
    <name type="scientific">Gemmobacter megaterium</name>
    <dbReference type="NCBI Taxonomy" id="1086013"/>
    <lineage>
        <taxon>Bacteria</taxon>
        <taxon>Pseudomonadati</taxon>
        <taxon>Pseudomonadota</taxon>
        <taxon>Alphaproteobacteria</taxon>
        <taxon>Rhodobacterales</taxon>
        <taxon>Paracoccaceae</taxon>
        <taxon>Gemmobacter</taxon>
    </lineage>
</organism>
<dbReference type="GO" id="GO:0031956">
    <property type="term" value="F:medium-chain fatty acid-CoA ligase activity"/>
    <property type="evidence" value="ECO:0007669"/>
    <property type="project" value="TreeGrafter"/>
</dbReference>
<dbReference type="PROSITE" id="PS00455">
    <property type="entry name" value="AMP_BINDING"/>
    <property type="match status" value="1"/>
</dbReference>
<evidence type="ECO:0000259" key="6">
    <source>
        <dbReference type="Pfam" id="PF00501"/>
    </source>
</evidence>
<dbReference type="FunFam" id="3.30.300.30:FF:000008">
    <property type="entry name" value="2,3-dihydroxybenzoate-AMP ligase"/>
    <property type="match status" value="1"/>
</dbReference>
<dbReference type="InterPro" id="IPR025110">
    <property type="entry name" value="AMP-bd_C"/>
</dbReference>
<evidence type="ECO:0000313" key="9">
    <source>
        <dbReference type="Proteomes" id="UP000186141"/>
    </source>
</evidence>
<dbReference type="EC" id="6.2.1.44" evidence="4"/>
<evidence type="ECO:0000256" key="4">
    <source>
        <dbReference type="ARBA" id="ARBA00066616"/>
    </source>
</evidence>
<comment type="catalytic activity">
    <reaction evidence="3">
        <text>3-(methylsulfanyl)propanoate + ATP + CoA = 3-(methylsulfanyl)propanoyl-CoA + AMP + diphosphate</text>
        <dbReference type="Rhea" id="RHEA:43052"/>
        <dbReference type="ChEBI" id="CHEBI:30616"/>
        <dbReference type="ChEBI" id="CHEBI:33019"/>
        <dbReference type="ChEBI" id="CHEBI:49016"/>
        <dbReference type="ChEBI" id="CHEBI:57287"/>
        <dbReference type="ChEBI" id="CHEBI:82815"/>
        <dbReference type="ChEBI" id="CHEBI:456215"/>
        <dbReference type="EC" id="6.2.1.44"/>
    </reaction>
    <physiologicalReaction direction="left-to-right" evidence="3">
        <dbReference type="Rhea" id="RHEA:43053"/>
    </physiologicalReaction>
</comment>
<dbReference type="Gene3D" id="3.40.50.12780">
    <property type="entry name" value="N-terminal domain of ligase-like"/>
    <property type="match status" value="1"/>
</dbReference>
<comment type="similarity">
    <text evidence="1">Belongs to the ATP-dependent AMP-binding enzyme family.</text>
</comment>
<dbReference type="PANTHER" id="PTHR43201:SF32">
    <property type="entry name" value="2-SUCCINYLBENZOATE--COA LIGASE, CHLOROPLASTIC_PEROXISOMAL"/>
    <property type="match status" value="1"/>
</dbReference>
<keyword evidence="2 8" id="KW-0436">Ligase</keyword>
<dbReference type="Pfam" id="PF00501">
    <property type="entry name" value="AMP-binding"/>
    <property type="match status" value="1"/>
</dbReference>
<gene>
    <name evidence="8" type="ORF">SAMN05421774_107170</name>
</gene>
<feature type="domain" description="AMP-binding enzyme C-terminal" evidence="7">
    <location>
        <begin position="439"/>
        <end position="514"/>
    </location>
</feature>
<name>A0A1N7Q702_9RHOB</name>
<dbReference type="InterPro" id="IPR042099">
    <property type="entry name" value="ANL_N_sf"/>
</dbReference>
<evidence type="ECO:0000256" key="2">
    <source>
        <dbReference type="ARBA" id="ARBA00022598"/>
    </source>
</evidence>
<keyword evidence="9" id="KW-1185">Reference proteome</keyword>
<dbReference type="InterPro" id="IPR045851">
    <property type="entry name" value="AMP-bd_C_sf"/>
</dbReference>
<dbReference type="InterPro" id="IPR000873">
    <property type="entry name" value="AMP-dep_synth/lig_dom"/>
</dbReference>
<dbReference type="GO" id="GO:0006631">
    <property type="term" value="P:fatty acid metabolic process"/>
    <property type="evidence" value="ECO:0007669"/>
    <property type="project" value="TreeGrafter"/>
</dbReference>
<dbReference type="Proteomes" id="UP000186141">
    <property type="component" value="Unassembled WGS sequence"/>
</dbReference>
<dbReference type="EMBL" id="FTOT01000007">
    <property type="protein sequence ID" value="SIT18650.1"/>
    <property type="molecule type" value="Genomic_DNA"/>
</dbReference>